<dbReference type="EMBL" id="JBBPBN010000012">
    <property type="protein sequence ID" value="KAK9027594.1"/>
    <property type="molecule type" value="Genomic_DNA"/>
</dbReference>
<accession>A0ABR2SRI6</accession>
<sequence>MPSIDEVTAIENLSVDEVPATTENLVPSLYLHVLSHASLSTVASHNANVISNADNSATMDSLEIPTGIGIVVHENTAQLTSAAPDIVDIAPTPMLDANESLVPLEGSAQLNDNFVHTTRDVVVTESSPTTLEDVIFTASSSAAPVDVLPAASSPAAPEGFIESSTQPVSNASSHPVVPSSVITTMFM</sequence>
<protein>
    <submittedName>
        <fullName evidence="1">Uncharacterized protein</fullName>
    </submittedName>
</protein>
<reference evidence="1 2" key="1">
    <citation type="journal article" date="2024" name="G3 (Bethesda)">
        <title>Genome assembly of Hibiscus sabdariffa L. provides insights into metabolisms of medicinal natural products.</title>
        <authorList>
            <person name="Kim T."/>
        </authorList>
    </citation>
    <scope>NUCLEOTIDE SEQUENCE [LARGE SCALE GENOMIC DNA]</scope>
    <source>
        <strain evidence="1">TK-2024</strain>
        <tissue evidence="1">Old leaves</tissue>
    </source>
</reference>
<name>A0ABR2SRI6_9ROSI</name>
<organism evidence="1 2">
    <name type="scientific">Hibiscus sabdariffa</name>
    <name type="common">roselle</name>
    <dbReference type="NCBI Taxonomy" id="183260"/>
    <lineage>
        <taxon>Eukaryota</taxon>
        <taxon>Viridiplantae</taxon>
        <taxon>Streptophyta</taxon>
        <taxon>Embryophyta</taxon>
        <taxon>Tracheophyta</taxon>
        <taxon>Spermatophyta</taxon>
        <taxon>Magnoliopsida</taxon>
        <taxon>eudicotyledons</taxon>
        <taxon>Gunneridae</taxon>
        <taxon>Pentapetalae</taxon>
        <taxon>rosids</taxon>
        <taxon>malvids</taxon>
        <taxon>Malvales</taxon>
        <taxon>Malvaceae</taxon>
        <taxon>Malvoideae</taxon>
        <taxon>Hibiscus</taxon>
    </lineage>
</organism>
<keyword evidence="2" id="KW-1185">Reference proteome</keyword>
<proteinExistence type="predicted"/>
<comment type="caution">
    <text evidence="1">The sequence shown here is derived from an EMBL/GenBank/DDBJ whole genome shotgun (WGS) entry which is preliminary data.</text>
</comment>
<dbReference type="Proteomes" id="UP001396334">
    <property type="component" value="Unassembled WGS sequence"/>
</dbReference>
<evidence type="ECO:0000313" key="2">
    <source>
        <dbReference type="Proteomes" id="UP001396334"/>
    </source>
</evidence>
<evidence type="ECO:0000313" key="1">
    <source>
        <dbReference type="EMBL" id="KAK9027594.1"/>
    </source>
</evidence>
<gene>
    <name evidence="1" type="ORF">V6N11_067422</name>
</gene>